<dbReference type="EMBL" id="JAINUG010000062">
    <property type="protein sequence ID" value="KAJ8402700.1"/>
    <property type="molecule type" value="Genomic_DNA"/>
</dbReference>
<dbReference type="Proteomes" id="UP001221898">
    <property type="component" value="Unassembled WGS sequence"/>
</dbReference>
<accession>A0AAD7SHZ4</accession>
<sequence length="89" mass="10269">MSRTTRMRKKRMVKAPPHCFSPQGVSCLRAGLSLREYVCWGDPLLRVWLFAGLLLLLLLPPVFVVGLRTSDRSFWLWPSLPFLLKRGKT</sequence>
<gene>
    <name evidence="2" type="ORF">AAFF_G00363720</name>
</gene>
<keyword evidence="1" id="KW-1133">Transmembrane helix</keyword>
<keyword evidence="1" id="KW-0812">Transmembrane</keyword>
<keyword evidence="1" id="KW-0472">Membrane</keyword>
<reference evidence="2" key="1">
    <citation type="journal article" date="2023" name="Science">
        <title>Genome structures resolve the early diversification of teleost fishes.</title>
        <authorList>
            <person name="Parey E."/>
            <person name="Louis A."/>
            <person name="Montfort J."/>
            <person name="Bouchez O."/>
            <person name="Roques C."/>
            <person name="Iampietro C."/>
            <person name="Lluch J."/>
            <person name="Castinel A."/>
            <person name="Donnadieu C."/>
            <person name="Desvignes T."/>
            <person name="Floi Bucao C."/>
            <person name="Jouanno E."/>
            <person name="Wen M."/>
            <person name="Mejri S."/>
            <person name="Dirks R."/>
            <person name="Jansen H."/>
            <person name="Henkel C."/>
            <person name="Chen W.J."/>
            <person name="Zahm M."/>
            <person name="Cabau C."/>
            <person name="Klopp C."/>
            <person name="Thompson A.W."/>
            <person name="Robinson-Rechavi M."/>
            <person name="Braasch I."/>
            <person name="Lecointre G."/>
            <person name="Bobe J."/>
            <person name="Postlethwait J.H."/>
            <person name="Berthelot C."/>
            <person name="Roest Crollius H."/>
            <person name="Guiguen Y."/>
        </authorList>
    </citation>
    <scope>NUCLEOTIDE SEQUENCE</scope>
    <source>
        <strain evidence="2">NC1722</strain>
    </source>
</reference>
<protein>
    <submittedName>
        <fullName evidence="2">Uncharacterized protein</fullName>
    </submittedName>
</protein>
<comment type="caution">
    <text evidence="2">The sequence shown here is derived from an EMBL/GenBank/DDBJ whole genome shotgun (WGS) entry which is preliminary data.</text>
</comment>
<proteinExistence type="predicted"/>
<name>A0AAD7SHZ4_9TELE</name>
<evidence type="ECO:0000256" key="1">
    <source>
        <dbReference type="SAM" id="Phobius"/>
    </source>
</evidence>
<dbReference type="AlphaFoldDB" id="A0AAD7SHZ4"/>
<evidence type="ECO:0000313" key="2">
    <source>
        <dbReference type="EMBL" id="KAJ8402700.1"/>
    </source>
</evidence>
<keyword evidence="3" id="KW-1185">Reference proteome</keyword>
<organism evidence="2 3">
    <name type="scientific">Aldrovandia affinis</name>
    <dbReference type="NCBI Taxonomy" id="143900"/>
    <lineage>
        <taxon>Eukaryota</taxon>
        <taxon>Metazoa</taxon>
        <taxon>Chordata</taxon>
        <taxon>Craniata</taxon>
        <taxon>Vertebrata</taxon>
        <taxon>Euteleostomi</taxon>
        <taxon>Actinopterygii</taxon>
        <taxon>Neopterygii</taxon>
        <taxon>Teleostei</taxon>
        <taxon>Notacanthiformes</taxon>
        <taxon>Halosauridae</taxon>
        <taxon>Aldrovandia</taxon>
    </lineage>
</organism>
<evidence type="ECO:0000313" key="3">
    <source>
        <dbReference type="Proteomes" id="UP001221898"/>
    </source>
</evidence>
<feature type="transmembrane region" description="Helical" evidence="1">
    <location>
        <begin position="45"/>
        <end position="67"/>
    </location>
</feature>